<evidence type="ECO:0000259" key="2">
    <source>
        <dbReference type="Pfam" id="PF03235"/>
    </source>
</evidence>
<dbReference type="Proteomes" id="UP000245783">
    <property type="component" value="Unassembled WGS sequence"/>
</dbReference>
<feature type="domain" description="GmrSD restriction endonucleases N-terminal" evidence="2">
    <location>
        <begin position="46"/>
        <end position="138"/>
    </location>
</feature>
<evidence type="ECO:0000313" key="3">
    <source>
        <dbReference type="EMBL" id="PWN43410.1"/>
    </source>
</evidence>
<reference evidence="3 4" key="1">
    <citation type="journal article" date="2018" name="Mol. Biol. Evol.">
        <title>Broad Genomic Sampling Reveals a Smut Pathogenic Ancestry of the Fungal Clade Ustilaginomycotina.</title>
        <authorList>
            <person name="Kijpornyongpan T."/>
            <person name="Mondo S.J."/>
            <person name="Barry K."/>
            <person name="Sandor L."/>
            <person name="Lee J."/>
            <person name="Lipzen A."/>
            <person name="Pangilinan J."/>
            <person name="LaButti K."/>
            <person name="Hainaut M."/>
            <person name="Henrissat B."/>
            <person name="Grigoriev I.V."/>
            <person name="Spatafora J.W."/>
            <person name="Aime M.C."/>
        </authorList>
    </citation>
    <scope>NUCLEOTIDE SEQUENCE [LARGE SCALE GENOMIC DNA]</scope>
    <source>
        <strain evidence="3 4">MCA 4658</strain>
    </source>
</reference>
<dbReference type="GeneID" id="37033653"/>
<evidence type="ECO:0000256" key="1">
    <source>
        <dbReference type="SAM" id="MobiDB-lite"/>
    </source>
</evidence>
<sequence length="417" mass="47405">MDLWEPSDEKDQLDSSSQSGTYNSGVRPELGRLLRSPSSMVLSCSSILQKVNTGEIDLNPIWQRDVVWTAAKQSAIIDSFFRHYYVPPVLYSERHTPEGEVCFICIDGKQRISSICNFMNNVIPVREAGTNKSYWYEEDRVAGKYPAIDKKLKTRFDSLQIHGFLYMDLADQEERDMFARVQMGSVLTPAEKLAAKVGPWSEWWRQLVKKYFDNPQLNVQHVITMARGKDWLFAAQITLFIWNWGTHNYHPSATAVSKHLDTHEQSGPDMAFKAQVEDVFAKFVALCNHETYALPLLPVRARGRAAKPLAPVEFVFAAVMVWKFPDASLADLSYLVDRMKQDVRKDFKDVMMNTRVTAFIRLWIDSADVPGRKRKAPAQDVDDDGDYHPNGRADAGTSRSAPRARISGSRATAVFRD</sequence>
<feature type="region of interest" description="Disordered" evidence="1">
    <location>
        <begin position="373"/>
        <end position="417"/>
    </location>
</feature>
<dbReference type="Pfam" id="PF03235">
    <property type="entry name" value="GmrSD_N"/>
    <property type="match status" value="1"/>
</dbReference>
<dbReference type="InParanoid" id="A0A316W0U0"/>
<dbReference type="PANTHER" id="PTHR39639:SF1">
    <property type="entry name" value="DUF262 DOMAIN-CONTAINING PROTEIN"/>
    <property type="match status" value="1"/>
</dbReference>
<dbReference type="RefSeq" id="XP_025370570.1">
    <property type="nucleotide sequence ID" value="XM_025511783.1"/>
</dbReference>
<dbReference type="STRING" id="1522189.A0A316W0U0"/>
<accession>A0A316W0U0</accession>
<protein>
    <recommendedName>
        <fullName evidence="2">GmrSD restriction endonucleases N-terminal domain-containing protein</fullName>
    </recommendedName>
</protein>
<feature type="region of interest" description="Disordered" evidence="1">
    <location>
        <begin position="1"/>
        <end position="29"/>
    </location>
</feature>
<evidence type="ECO:0000313" key="4">
    <source>
        <dbReference type="Proteomes" id="UP000245783"/>
    </source>
</evidence>
<dbReference type="PANTHER" id="PTHR39639">
    <property type="entry name" value="CHROMOSOME 16, WHOLE GENOME SHOTGUN SEQUENCE"/>
    <property type="match status" value="1"/>
</dbReference>
<organism evidence="3 4">
    <name type="scientific">Ceraceosorus guamensis</name>
    <dbReference type="NCBI Taxonomy" id="1522189"/>
    <lineage>
        <taxon>Eukaryota</taxon>
        <taxon>Fungi</taxon>
        <taxon>Dikarya</taxon>
        <taxon>Basidiomycota</taxon>
        <taxon>Ustilaginomycotina</taxon>
        <taxon>Exobasidiomycetes</taxon>
        <taxon>Ceraceosorales</taxon>
        <taxon>Ceraceosoraceae</taxon>
        <taxon>Ceraceosorus</taxon>
    </lineage>
</organism>
<feature type="compositionally biased region" description="Polar residues" evidence="1">
    <location>
        <begin position="14"/>
        <end position="24"/>
    </location>
</feature>
<keyword evidence="4" id="KW-1185">Reference proteome</keyword>
<gene>
    <name evidence="3" type="ORF">IE81DRAFT_288715</name>
</gene>
<proteinExistence type="predicted"/>
<dbReference type="EMBL" id="KZ819370">
    <property type="protein sequence ID" value="PWN43410.1"/>
    <property type="molecule type" value="Genomic_DNA"/>
</dbReference>
<dbReference type="InterPro" id="IPR004919">
    <property type="entry name" value="GmrSD_N"/>
</dbReference>
<name>A0A316W0U0_9BASI</name>
<dbReference type="AlphaFoldDB" id="A0A316W0U0"/>
<dbReference type="OrthoDB" id="5419821at2759"/>